<dbReference type="EMBL" id="LR134182">
    <property type="protein sequence ID" value="VEB43140.1"/>
    <property type="molecule type" value="Genomic_DNA"/>
</dbReference>
<dbReference type="Pfam" id="PF02646">
    <property type="entry name" value="RmuC"/>
    <property type="match status" value="1"/>
</dbReference>
<accession>A0A447TDX6</accession>
<dbReference type="AlphaFoldDB" id="A0A447TDX6"/>
<feature type="compositionally biased region" description="Acidic residues" evidence="1">
    <location>
        <begin position="56"/>
        <end position="68"/>
    </location>
</feature>
<organism evidence="2 3">
    <name type="scientific">Chromobacterium violaceum</name>
    <dbReference type="NCBI Taxonomy" id="536"/>
    <lineage>
        <taxon>Bacteria</taxon>
        <taxon>Pseudomonadati</taxon>
        <taxon>Pseudomonadota</taxon>
        <taxon>Betaproteobacteria</taxon>
        <taxon>Neisseriales</taxon>
        <taxon>Chromobacteriaceae</taxon>
        <taxon>Chromobacterium</taxon>
    </lineage>
</organism>
<feature type="region of interest" description="Disordered" evidence="1">
    <location>
        <begin position="40"/>
        <end position="68"/>
    </location>
</feature>
<dbReference type="InterPro" id="IPR003798">
    <property type="entry name" value="DNA_recombination_RmuC"/>
</dbReference>
<proteinExistence type="predicted"/>
<gene>
    <name evidence="2" type="primary">rmuC_1</name>
    <name evidence="2" type="ORF">NCTC9695_03594</name>
</gene>
<reference evidence="2 3" key="1">
    <citation type="submission" date="2018-12" db="EMBL/GenBank/DDBJ databases">
        <authorList>
            <consortium name="Pathogen Informatics"/>
        </authorList>
    </citation>
    <scope>NUCLEOTIDE SEQUENCE [LARGE SCALE GENOMIC DNA]</scope>
    <source>
        <strain evidence="2 3">NCTC9695</strain>
    </source>
</reference>
<evidence type="ECO:0000256" key="1">
    <source>
        <dbReference type="SAM" id="MobiDB-lite"/>
    </source>
</evidence>
<evidence type="ECO:0000313" key="3">
    <source>
        <dbReference type="Proteomes" id="UP000275777"/>
    </source>
</evidence>
<name>A0A447TDX6_CHRVL</name>
<evidence type="ECO:0000313" key="2">
    <source>
        <dbReference type="EMBL" id="VEB43140.1"/>
    </source>
</evidence>
<sequence length="68" mass="7552">MEKLGKQLDTSRDTFSDAMKQLSSGRGNLMTSAEKLRKLGIRNNKQLPSQLRLESDEGEDADEAPGEE</sequence>
<protein>
    <submittedName>
        <fullName evidence="2">DNA recombination protein rmuC</fullName>
    </submittedName>
</protein>
<dbReference type="Proteomes" id="UP000275777">
    <property type="component" value="Chromosome"/>
</dbReference>